<dbReference type="PANTHER" id="PTHR42085:SF1">
    <property type="entry name" value="F-BOX DOMAIN-CONTAINING PROTEIN"/>
    <property type="match status" value="1"/>
</dbReference>
<dbReference type="Pfam" id="PF24864">
    <property type="entry name" value="DUF7730"/>
    <property type="match status" value="1"/>
</dbReference>
<evidence type="ECO:0000313" key="3">
    <source>
        <dbReference type="EMBL" id="KAF2502787.1"/>
    </source>
</evidence>
<feature type="coiled-coil region" evidence="1">
    <location>
        <begin position="150"/>
        <end position="177"/>
    </location>
</feature>
<dbReference type="PANTHER" id="PTHR42085">
    <property type="entry name" value="F-BOX DOMAIN-CONTAINING PROTEIN"/>
    <property type="match status" value="1"/>
</dbReference>
<dbReference type="InterPro" id="IPR056632">
    <property type="entry name" value="DUF7730"/>
</dbReference>
<evidence type="ECO:0000259" key="2">
    <source>
        <dbReference type="Pfam" id="PF24864"/>
    </source>
</evidence>
<keyword evidence="4" id="KW-1185">Reference proteome</keyword>
<dbReference type="InterPro" id="IPR038883">
    <property type="entry name" value="AN11006-like"/>
</dbReference>
<evidence type="ECO:0000256" key="1">
    <source>
        <dbReference type="SAM" id="Coils"/>
    </source>
</evidence>
<evidence type="ECO:0000313" key="4">
    <source>
        <dbReference type="Proteomes" id="UP000799750"/>
    </source>
</evidence>
<gene>
    <name evidence="3" type="ORF">BU16DRAFT_19064</name>
</gene>
<dbReference type="AlphaFoldDB" id="A0A6A6RH55"/>
<organism evidence="3 4">
    <name type="scientific">Lophium mytilinum</name>
    <dbReference type="NCBI Taxonomy" id="390894"/>
    <lineage>
        <taxon>Eukaryota</taxon>
        <taxon>Fungi</taxon>
        <taxon>Dikarya</taxon>
        <taxon>Ascomycota</taxon>
        <taxon>Pezizomycotina</taxon>
        <taxon>Dothideomycetes</taxon>
        <taxon>Pleosporomycetidae</taxon>
        <taxon>Mytilinidiales</taxon>
        <taxon>Mytilinidiaceae</taxon>
        <taxon>Lophium</taxon>
    </lineage>
</organism>
<name>A0A6A6RH55_9PEZI</name>
<dbReference type="Proteomes" id="UP000799750">
    <property type="component" value="Unassembled WGS sequence"/>
</dbReference>
<reference evidence="3" key="1">
    <citation type="journal article" date="2020" name="Stud. Mycol.">
        <title>101 Dothideomycetes genomes: a test case for predicting lifestyles and emergence of pathogens.</title>
        <authorList>
            <person name="Haridas S."/>
            <person name="Albert R."/>
            <person name="Binder M."/>
            <person name="Bloem J."/>
            <person name="Labutti K."/>
            <person name="Salamov A."/>
            <person name="Andreopoulos B."/>
            <person name="Baker S."/>
            <person name="Barry K."/>
            <person name="Bills G."/>
            <person name="Bluhm B."/>
            <person name="Cannon C."/>
            <person name="Castanera R."/>
            <person name="Culley D."/>
            <person name="Daum C."/>
            <person name="Ezra D."/>
            <person name="Gonzalez J."/>
            <person name="Henrissat B."/>
            <person name="Kuo A."/>
            <person name="Liang C."/>
            <person name="Lipzen A."/>
            <person name="Lutzoni F."/>
            <person name="Magnuson J."/>
            <person name="Mondo S."/>
            <person name="Nolan M."/>
            <person name="Ohm R."/>
            <person name="Pangilinan J."/>
            <person name="Park H.-J."/>
            <person name="Ramirez L."/>
            <person name="Alfaro M."/>
            <person name="Sun H."/>
            <person name="Tritt A."/>
            <person name="Yoshinaga Y."/>
            <person name="Zwiers L.-H."/>
            <person name="Turgeon B."/>
            <person name="Goodwin S."/>
            <person name="Spatafora J."/>
            <person name="Crous P."/>
            <person name="Grigoriev I."/>
        </authorList>
    </citation>
    <scope>NUCLEOTIDE SEQUENCE</scope>
    <source>
        <strain evidence="3">CBS 269.34</strain>
    </source>
</reference>
<sequence>MEAIPVIGPPALQIQSSFLRLPAELRIDILQYALQSHEACFTEHKNGMPIMMLRRGLYFDMDYTGLLDRFGLRPWDKLDCRISDLLCISRQIFLEMEEIIYRNTMFSYATLSIWKHTELLKWANSLPPRNLRRVRYVRRQYIIRNMPPHSTAQKRLLAKCEKEIKELEDAFAQLEQVDLYLDFFDFGVEGRWPSQTPIIATQLRQDIMTFNSRAKISVSLPALMR</sequence>
<feature type="domain" description="DUF7730" evidence="2">
    <location>
        <begin position="13"/>
        <end position="221"/>
    </location>
</feature>
<keyword evidence="1" id="KW-0175">Coiled coil</keyword>
<protein>
    <recommendedName>
        <fullName evidence="2">DUF7730 domain-containing protein</fullName>
    </recommendedName>
</protein>
<proteinExistence type="predicted"/>
<dbReference type="OrthoDB" id="62952at2759"/>
<accession>A0A6A6RH55</accession>
<dbReference type="EMBL" id="MU004181">
    <property type="protein sequence ID" value="KAF2502787.1"/>
    <property type="molecule type" value="Genomic_DNA"/>
</dbReference>